<keyword evidence="1" id="KW-0472">Membrane</keyword>
<keyword evidence="1" id="KW-1133">Transmembrane helix</keyword>
<reference evidence="3" key="1">
    <citation type="submission" date="2022-11" db="UniProtKB">
        <authorList>
            <consortium name="WormBaseParasite"/>
        </authorList>
    </citation>
    <scope>IDENTIFICATION</scope>
</reference>
<name>A0A915C4H7_PARUN</name>
<dbReference type="AlphaFoldDB" id="A0A915C4H7"/>
<organism evidence="2 3">
    <name type="scientific">Parascaris univalens</name>
    <name type="common">Nematode worm</name>
    <dbReference type="NCBI Taxonomy" id="6257"/>
    <lineage>
        <taxon>Eukaryota</taxon>
        <taxon>Metazoa</taxon>
        <taxon>Ecdysozoa</taxon>
        <taxon>Nematoda</taxon>
        <taxon>Chromadorea</taxon>
        <taxon>Rhabditida</taxon>
        <taxon>Spirurina</taxon>
        <taxon>Ascaridomorpha</taxon>
        <taxon>Ascaridoidea</taxon>
        <taxon>Ascarididae</taxon>
        <taxon>Parascaris</taxon>
    </lineage>
</organism>
<evidence type="ECO:0000313" key="3">
    <source>
        <dbReference type="WBParaSite" id="PgR084X_g023_t05"/>
    </source>
</evidence>
<feature type="transmembrane region" description="Helical" evidence="1">
    <location>
        <begin position="30"/>
        <end position="49"/>
    </location>
</feature>
<dbReference type="Proteomes" id="UP000887569">
    <property type="component" value="Unplaced"/>
</dbReference>
<proteinExistence type="predicted"/>
<accession>A0A915C4H7</accession>
<keyword evidence="1" id="KW-0812">Transmembrane</keyword>
<sequence length="76" mass="8746">MLLFMCFNPLSSHCITYIASVNRLFFGQDSSIIDCIFCAVSVSVLIFNVKYVMCHNKCSITIDFTKVQFEKLSYQE</sequence>
<evidence type="ECO:0000256" key="1">
    <source>
        <dbReference type="SAM" id="Phobius"/>
    </source>
</evidence>
<evidence type="ECO:0000313" key="2">
    <source>
        <dbReference type="Proteomes" id="UP000887569"/>
    </source>
</evidence>
<keyword evidence="2" id="KW-1185">Reference proteome</keyword>
<protein>
    <submittedName>
        <fullName evidence="3">Protein kinase domain-containing protein</fullName>
    </submittedName>
</protein>
<dbReference type="WBParaSite" id="PgR084X_g023_t05">
    <property type="protein sequence ID" value="PgR084X_g023_t05"/>
    <property type="gene ID" value="PgR084X_g023"/>
</dbReference>